<dbReference type="FunFam" id="1.10.238.20:FF:000001">
    <property type="entry name" value="General odorant-binding protein lush"/>
    <property type="match status" value="1"/>
</dbReference>
<evidence type="ECO:0000256" key="6">
    <source>
        <dbReference type="SAM" id="SignalP"/>
    </source>
</evidence>
<evidence type="ECO:0000256" key="3">
    <source>
        <dbReference type="ARBA" id="ARBA00022525"/>
    </source>
</evidence>
<dbReference type="PANTHER" id="PTHR11857">
    <property type="entry name" value="ODORANT BINDING PROTEIN-RELATED"/>
    <property type="match status" value="1"/>
</dbReference>
<evidence type="ECO:0000256" key="4">
    <source>
        <dbReference type="ARBA" id="ARBA00022729"/>
    </source>
</evidence>
<dbReference type="AlphaFoldDB" id="A0AAU9FTJ1"/>
<gene>
    <name evidence="7" type="ORF">DMAD_06850</name>
</gene>
<evidence type="ECO:0000313" key="7">
    <source>
        <dbReference type="EMBL" id="BFF98789.1"/>
    </source>
</evidence>
<evidence type="ECO:0000256" key="1">
    <source>
        <dbReference type="ARBA" id="ARBA00004613"/>
    </source>
</evidence>
<keyword evidence="4 6" id="KW-0732">Signal</keyword>
<evidence type="ECO:0000256" key="2">
    <source>
        <dbReference type="ARBA" id="ARBA00008098"/>
    </source>
</evidence>
<accession>A0AAU9FTJ1</accession>
<organism evidence="7 8">
    <name type="scientific">Drosophila madeirensis</name>
    <name type="common">Fruit fly</name>
    <dbReference type="NCBI Taxonomy" id="30013"/>
    <lineage>
        <taxon>Eukaryota</taxon>
        <taxon>Metazoa</taxon>
        <taxon>Ecdysozoa</taxon>
        <taxon>Arthropoda</taxon>
        <taxon>Hexapoda</taxon>
        <taxon>Insecta</taxon>
        <taxon>Pterygota</taxon>
        <taxon>Neoptera</taxon>
        <taxon>Endopterygota</taxon>
        <taxon>Diptera</taxon>
        <taxon>Brachycera</taxon>
        <taxon>Muscomorpha</taxon>
        <taxon>Ephydroidea</taxon>
        <taxon>Drosophilidae</taxon>
        <taxon>Drosophila</taxon>
        <taxon>Sophophora</taxon>
    </lineage>
</organism>
<sequence>MAASRNVCLLLAMLIGYEALAPSQAFELSPVMKKQIAKLKTRCINQTGASEERMLQAKQDEVLPDDAAFKCFLHCMFDMFGLIDSKNVMQLEALIDVLPEEVHPKINELVGACGTQKGTDGCDTAYQTVKCYLNVNKEFITQQIINSMQ</sequence>
<dbReference type="PANTHER" id="PTHR11857:SF4">
    <property type="entry name" value="GENERAL ODORANT-BINDING PROTEIN 69A"/>
    <property type="match status" value="1"/>
</dbReference>
<comment type="subcellular location">
    <subcellularLocation>
        <location evidence="1">Secreted</location>
    </subcellularLocation>
</comment>
<dbReference type="Pfam" id="PF01395">
    <property type="entry name" value="PBP_GOBP"/>
    <property type="match status" value="1"/>
</dbReference>
<proteinExistence type="inferred from homology"/>
<evidence type="ECO:0000313" key="8">
    <source>
        <dbReference type="Proteomes" id="UP001500889"/>
    </source>
</evidence>
<dbReference type="InterPro" id="IPR036728">
    <property type="entry name" value="PBP_GOBP_sf"/>
</dbReference>
<dbReference type="GO" id="GO:0007608">
    <property type="term" value="P:sensory perception of smell"/>
    <property type="evidence" value="ECO:0007669"/>
    <property type="project" value="TreeGrafter"/>
</dbReference>
<dbReference type="Gene3D" id="1.10.238.20">
    <property type="entry name" value="Pheromone/general odorant binding protein domain"/>
    <property type="match status" value="1"/>
</dbReference>
<protein>
    <submittedName>
        <fullName evidence="7">General odorant-binding protein 69a</fullName>
    </submittedName>
</protein>
<dbReference type="CDD" id="cd23992">
    <property type="entry name" value="PBP_GOBP"/>
    <property type="match status" value="1"/>
</dbReference>
<evidence type="ECO:0000256" key="5">
    <source>
        <dbReference type="ARBA" id="ARBA00023157"/>
    </source>
</evidence>
<keyword evidence="8" id="KW-1185">Reference proteome</keyword>
<dbReference type="GO" id="GO:0005615">
    <property type="term" value="C:extracellular space"/>
    <property type="evidence" value="ECO:0007669"/>
    <property type="project" value="TreeGrafter"/>
</dbReference>
<dbReference type="SMART" id="SM00708">
    <property type="entry name" value="PhBP"/>
    <property type="match status" value="1"/>
</dbReference>
<dbReference type="GO" id="GO:0005549">
    <property type="term" value="F:odorant binding"/>
    <property type="evidence" value="ECO:0007669"/>
    <property type="project" value="InterPro"/>
</dbReference>
<keyword evidence="5" id="KW-1015">Disulfide bond</keyword>
<dbReference type="InterPro" id="IPR006170">
    <property type="entry name" value="PBP/GOBP"/>
</dbReference>
<dbReference type="EMBL" id="AP029265">
    <property type="protein sequence ID" value="BFF98789.1"/>
    <property type="molecule type" value="Genomic_DNA"/>
</dbReference>
<feature type="chain" id="PRO_5043459853" evidence="6">
    <location>
        <begin position="26"/>
        <end position="149"/>
    </location>
</feature>
<feature type="signal peptide" evidence="6">
    <location>
        <begin position="1"/>
        <end position="25"/>
    </location>
</feature>
<dbReference type="SUPFAM" id="SSF47565">
    <property type="entry name" value="Insect pheromone/odorant-binding proteins"/>
    <property type="match status" value="1"/>
</dbReference>
<keyword evidence="3" id="KW-0964">Secreted</keyword>
<name>A0AAU9FTJ1_DROMD</name>
<comment type="similarity">
    <text evidence="2">Belongs to the PBP/GOBP family.</text>
</comment>
<dbReference type="Proteomes" id="UP001500889">
    <property type="component" value="Chromosome J"/>
</dbReference>
<reference evidence="7 8" key="1">
    <citation type="submission" date="2024-02" db="EMBL/GenBank/DDBJ databases">
        <title>A chromosome-level genome assembly of Drosophila madeirensis, a fruit fly species endemic to Madeira island.</title>
        <authorList>
            <person name="Tomihara K."/>
            <person name="Llopart A."/>
            <person name="Yamamoto D."/>
        </authorList>
    </citation>
    <scope>NUCLEOTIDE SEQUENCE [LARGE SCALE GENOMIC DNA]</scope>
    <source>
        <strain evidence="7 8">RF1</strain>
    </source>
</reference>